<dbReference type="PRINTS" id="PR00598">
    <property type="entry name" value="HTHMARR"/>
</dbReference>
<dbReference type="InterPro" id="IPR036390">
    <property type="entry name" value="WH_DNA-bd_sf"/>
</dbReference>
<evidence type="ECO:0000259" key="4">
    <source>
        <dbReference type="PROSITE" id="PS50995"/>
    </source>
</evidence>
<proteinExistence type="predicted"/>
<keyword evidence="3" id="KW-0804">Transcription</keyword>
<dbReference type="AlphaFoldDB" id="A0A4Q0VHT7"/>
<dbReference type="SUPFAM" id="SSF46785">
    <property type="entry name" value="Winged helix' DNA-binding domain"/>
    <property type="match status" value="1"/>
</dbReference>
<dbReference type="PANTHER" id="PTHR42756">
    <property type="entry name" value="TRANSCRIPTIONAL REGULATOR, MARR"/>
    <property type="match status" value="1"/>
</dbReference>
<accession>A0A4Q0VHT7</accession>
<keyword evidence="6" id="KW-1185">Reference proteome</keyword>
<evidence type="ECO:0000256" key="3">
    <source>
        <dbReference type="ARBA" id="ARBA00023163"/>
    </source>
</evidence>
<dbReference type="EMBL" id="QXIL01000015">
    <property type="protein sequence ID" value="RXI78132.1"/>
    <property type="molecule type" value="Genomic_DNA"/>
</dbReference>
<dbReference type="PANTHER" id="PTHR42756:SF1">
    <property type="entry name" value="TRANSCRIPTIONAL REPRESSOR OF EMRAB OPERON"/>
    <property type="match status" value="1"/>
</dbReference>
<feature type="domain" description="HTH marR-type" evidence="4">
    <location>
        <begin position="5"/>
        <end position="139"/>
    </location>
</feature>
<comment type="caution">
    <text evidence="5">The sequence shown here is derived from an EMBL/GenBank/DDBJ whole genome shotgun (WGS) entry which is preliminary data.</text>
</comment>
<dbReference type="Gene3D" id="1.10.10.10">
    <property type="entry name" value="Winged helix-like DNA-binding domain superfamily/Winged helix DNA-binding domain"/>
    <property type="match status" value="1"/>
</dbReference>
<name>A0A4Q0VHT7_9LACO</name>
<dbReference type="GO" id="GO:0003677">
    <property type="term" value="F:DNA binding"/>
    <property type="evidence" value="ECO:0007669"/>
    <property type="project" value="UniProtKB-KW"/>
</dbReference>
<gene>
    <name evidence="5" type="ORF">DXH47_08075</name>
</gene>
<dbReference type="OrthoDB" id="2193108at2"/>
<evidence type="ECO:0000313" key="5">
    <source>
        <dbReference type="EMBL" id="RXI78132.1"/>
    </source>
</evidence>
<dbReference type="Proteomes" id="UP000290602">
    <property type="component" value="Unassembled WGS sequence"/>
</dbReference>
<protein>
    <submittedName>
        <fullName evidence="5">MarR family transcriptional regulator</fullName>
    </submittedName>
</protein>
<sequence>MSMPDMHFSQYIAGIYRRSKNETNRQLTALNIRATQSDLMMFIAEHPGRQQQQIAREMSVDASLLARDLTVLTQKGWVTRTPSTTDGRAKEITLTATGQRVATQLTTTMTAWWQQLMQAAGVAAPELDRQLATVYRTLIARERDV</sequence>
<evidence type="ECO:0000256" key="2">
    <source>
        <dbReference type="ARBA" id="ARBA00023125"/>
    </source>
</evidence>
<reference evidence="5 6" key="1">
    <citation type="submission" date="2018-08" db="EMBL/GenBank/DDBJ databases">
        <title>Lactobacillus suantsai sp. nov., isolated from traditional fermented suan-tsai in Taiwan.</title>
        <authorList>
            <person name="Huang C.-H."/>
        </authorList>
    </citation>
    <scope>NUCLEOTIDE SEQUENCE [LARGE SCALE GENOMIC DNA]</scope>
    <source>
        <strain evidence="5 6">BCRC 12945</strain>
    </source>
</reference>
<dbReference type="GO" id="GO:0003700">
    <property type="term" value="F:DNA-binding transcription factor activity"/>
    <property type="evidence" value="ECO:0007669"/>
    <property type="project" value="InterPro"/>
</dbReference>
<evidence type="ECO:0000256" key="1">
    <source>
        <dbReference type="ARBA" id="ARBA00023015"/>
    </source>
</evidence>
<dbReference type="SMART" id="SM00347">
    <property type="entry name" value="HTH_MARR"/>
    <property type="match status" value="1"/>
</dbReference>
<dbReference type="Pfam" id="PF12802">
    <property type="entry name" value="MarR_2"/>
    <property type="match status" value="1"/>
</dbReference>
<dbReference type="InterPro" id="IPR036388">
    <property type="entry name" value="WH-like_DNA-bd_sf"/>
</dbReference>
<keyword evidence="1" id="KW-0805">Transcription regulation</keyword>
<dbReference type="InterPro" id="IPR000835">
    <property type="entry name" value="HTH_MarR-typ"/>
</dbReference>
<keyword evidence="2" id="KW-0238">DNA-binding</keyword>
<dbReference type="PROSITE" id="PS50995">
    <property type="entry name" value="HTH_MARR_2"/>
    <property type="match status" value="1"/>
</dbReference>
<evidence type="ECO:0000313" key="6">
    <source>
        <dbReference type="Proteomes" id="UP000290602"/>
    </source>
</evidence>
<organism evidence="5 6">
    <name type="scientific">Levilactobacillus suantsaii</name>
    <dbReference type="NCBI Taxonomy" id="2292255"/>
    <lineage>
        <taxon>Bacteria</taxon>
        <taxon>Bacillati</taxon>
        <taxon>Bacillota</taxon>
        <taxon>Bacilli</taxon>
        <taxon>Lactobacillales</taxon>
        <taxon>Lactobacillaceae</taxon>
        <taxon>Levilactobacillus</taxon>
    </lineage>
</organism>